<dbReference type="Proteomes" id="UP001396334">
    <property type="component" value="Unassembled WGS sequence"/>
</dbReference>
<gene>
    <name evidence="2" type="ORF">V6N11_034663</name>
</gene>
<feature type="compositionally biased region" description="Low complexity" evidence="1">
    <location>
        <begin position="115"/>
        <end position="133"/>
    </location>
</feature>
<organism evidence="2 3">
    <name type="scientific">Hibiscus sabdariffa</name>
    <name type="common">roselle</name>
    <dbReference type="NCBI Taxonomy" id="183260"/>
    <lineage>
        <taxon>Eukaryota</taxon>
        <taxon>Viridiplantae</taxon>
        <taxon>Streptophyta</taxon>
        <taxon>Embryophyta</taxon>
        <taxon>Tracheophyta</taxon>
        <taxon>Spermatophyta</taxon>
        <taxon>Magnoliopsida</taxon>
        <taxon>eudicotyledons</taxon>
        <taxon>Gunneridae</taxon>
        <taxon>Pentapetalae</taxon>
        <taxon>rosids</taxon>
        <taxon>malvids</taxon>
        <taxon>Malvales</taxon>
        <taxon>Malvaceae</taxon>
        <taxon>Malvoideae</taxon>
        <taxon>Hibiscus</taxon>
    </lineage>
</organism>
<dbReference type="PANTHER" id="PTHR33623">
    <property type="entry name" value="OS04G0572500 PROTEIN"/>
    <property type="match status" value="1"/>
</dbReference>
<evidence type="ECO:0000313" key="3">
    <source>
        <dbReference type="Proteomes" id="UP001396334"/>
    </source>
</evidence>
<accession>A0ABR2NE54</accession>
<reference evidence="2 3" key="1">
    <citation type="journal article" date="2024" name="G3 (Bethesda)">
        <title>Genome assembly of Hibiscus sabdariffa L. provides insights into metabolisms of medicinal natural products.</title>
        <authorList>
            <person name="Kim T."/>
        </authorList>
    </citation>
    <scope>NUCLEOTIDE SEQUENCE [LARGE SCALE GENOMIC DNA]</scope>
    <source>
        <strain evidence="2">TK-2024</strain>
        <tissue evidence="2">Old leaves</tissue>
    </source>
</reference>
<dbReference type="PANTHER" id="PTHR33623:SF17">
    <property type="entry name" value="DUF4378 DOMAIN-CONTAINING PROTEIN"/>
    <property type="match status" value="1"/>
</dbReference>
<dbReference type="EMBL" id="JBBPBN010000171">
    <property type="protein sequence ID" value="KAK8974297.1"/>
    <property type="molecule type" value="Genomic_DNA"/>
</dbReference>
<evidence type="ECO:0000256" key="1">
    <source>
        <dbReference type="SAM" id="MobiDB-lite"/>
    </source>
</evidence>
<keyword evidence="3" id="KW-1185">Reference proteome</keyword>
<feature type="region of interest" description="Disordered" evidence="1">
    <location>
        <begin position="111"/>
        <end position="133"/>
    </location>
</feature>
<sequence>MASSTILFPKQGKHMLKDFLLHDYHATGFNSFPRKASKSISAFQAMINIVKNIHFSTAIKSPSILPRNLSRKLSKRNSQLEGEIRMTTVRVKDIIRWKSFRDLVDEELQPSDFASSSSSSTGSTSTPCSSNGSSWCDSDFTSEYSPSHELGENEADATKDLMETKAEVAAANAAMGHKGGNYAIEEKEQHSPLSVLGFGHEEDSFSSFNQSQAITGTGTKHKHFQSVGKWMSLEEDEERALQLLNHDKETSSLTSCDSISTDKLVLDLFREEANQTRDTEFENEMVRVAKAIINGDQSETAKWGFGDKREAYVREMDREGRWDKFVEERQDLAREIECGLINILADELLVDLLY</sequence>
<protein>
    <recommendedName>
        <fullName evidence="4">DUF4378 domain-containing protein</fullName>
    </recommendedName>
</protein>
<evidence type="ECO:0008006" key="4">
    <source>
        <dbReference type="Google" id="ProtNLM"/>
    </source>
</evidence>
<name>A0ABR2NE54_9ROSI</name>
<comment type="caution">
    <text evidence="2">The sequence shown here is derived from an EMBL/GenBank/DDBJ whole genome shotgun (WGS) entry which is preliminary data.</text>
</comment>
<evidence type="ECO:0000313" key="2">
    <source>
        <dbReference type="EMBL" id="KAK8974297.1"/>
    </source>
</evidence>
<proteinExistence type="predicted"/>